<proteinExistence type="predicted"/>
<accession>A0ABW0QQH7</accession>
<dbReference type="InterPro" id="IPR024572">
    <property type="entry name" value="RcnB"/>
</dbReference>
<gene>
    <name evidence="3" type="ORF">ACFPPA_11960</name>
</gene>
<dbReference type="RefSeq" id="WP_377320126.1">
    <property type="nucleotide sequence ID" value="NZ_JBHSNF010000002.1"/>
</dbReference>
<feature type="region of interest" description="Disordered" evidence="1">
    <location>
        <begin position="24"/>
        <end position="89"/>
    </location>
</feature>
<evidence type="ECO:0000256" key="1">
    <source>
        <dbReference type="SAM" id="MobiDB-lite"/>
    </source>
</evidence>
<dbReference type="Pfam" id="PF11776">
    <property type="entry name" value="RcnB"/>
    <property type="match status" value="1"/>
</dbReference>
<dbReference type="Proteomes" id="UP001596114">
    <property type="component" value="Unassembled WGS sequence"/>
</dbReference>
<evidence type="ECO:0000256" key="2">
    <source>
        <dbReference type="SAM" id="SignalP"/>
    </source>
</evidence>
<evidence type="ECO:0000313" key="3">
    <source>
        <dbReference type="EMBL" id="MFC5526447.1"/>
    </source>
</evidence>
<feature type="signal peptide" evidence="2">
    <location>
        <begin position="1"/>
        <end position="24"/>
    </location>
</feature>
<comment type="caution">
    <text evidence="3">The sequence shown here is derived from an EMBL/GenBank/DDBJ whole genome shotgun (WGS) entry which is preliminary data.</text>
</comment>
<dbReference type="Gene3D" id="3.10.450.160">
    <property type="entry name" value="inner membrane protein cigr"/>
    <property type="match status" value="1"/>
</dbReference>
<reference evidence="4" key="1">
    <citation type="journal article" date="2019" name="Int. J. Syst. Evol. Microbiol.">
        <title>The Global Catalogue of Microorganisms (GCM) 10K type strain sequencing project: providing services to taxonomists for standard genome sequencing and annotation.</title>
        <authorList>
            <consortium name="The Broad Institute Genomics Platform"/>
            <consortium name="The Broad Institute Genome Sequencing Center for Infectious Disease"/>
            <person name="Wu L."/>
            <person name="Ma J."/>
        </authorList>
    </citation>
    <scope>NUCLEOTIDE SEQUENCE [LARGE SCALE GENOMIC DNA]</scope>
    <source>
        <strain evidence="4">CGMCC 1.16619</strain>
    </source>
</reference>
<name>A0ABW0QQH7_9GAMM</name>
<feature type="compositionally biased region" description="Basic and acidic residues" evidence="1">
    <location>
        <begin position="29"/>
        <end position="89"/>
    </location>
</feature>
<feature type="chain" id="PRO_5045771190" evidence="2">
    <location>
        <begin position="25"/>
        <end position="186"/>
    </location>
</feature>
<keyword evidence="4" id="KW-1185">Reference proteome</keyword>
<protein>
    <submittedName>
        <fullName evidence="3">RcnB family protein</fullName>
    </submittedName>
</protein>
<evidence type="ECO:0000313" key="4">
    <source>
        <dbReference type="Proteomes" id="UP001596114"/>
    </source>
</evidence>
<dbReference type="EMBL" id="JBHSNF010000002">
    <property type="protein sequence ID" value="MFC5526447.1"/>
    <property type="molecule type" value="Genomic_DNA"/>
</dbReference>
<sequence>MKKQMKVWMVCGAMLLTASVAASAQPMGQDHHGQDQGDHGKHGDKHSDRRGHDGGGDHSSRDRGDHDRGYSERDNRHHGDRDHGYGYRDRGYRDHDRRYYGHGHAYAYGHDRGHRGMYDRGREEGWYRRGGYVPVEYRRGSYVVNDWRDEHLRRPRRGYHWVRSDNGDFLLVAITTGVIVDLLLHH</sequence>
<organism evidence="3 4">
    <name type="scientific">Rhodanobacter ginsengisoli</name>
    <dbReference type="NCBI Taxonomy" id="418646"/>
    <lineage>
        <taxon>Bacteria</taxon>
        <taxon>Pseudomonadati</taxon>
        <taxon>Pseudomonadota</taxon>
        <taxon>Gammaproteobacteria</taxon>
        <taxon>Lysobacterales</taxon>
        <taxon>Rhodanobacteraceae</taxon>
        <taxon>Rhodanobacter</taxon>
    </lineage>
</organism>
<keyword evidence="2" id="KW-0732">Signal</keyword>